<evidence type="ECO:0000256" key="1">
    <source>
        <dbReference type="ARBA" id="ARBA00006620"/>
    </source>
</evidence>
<keyword evidence="5" id="KW-0378">Hydrolase</keyword>
<dbReference type="KEGG" id="sri:SELR_11000"/>
<dbReference type="RefSeq" id="WP_014424245.1">
    <property type="nucleotide sequence ID" value="NC_017068.1"/>
</dbReference>
<evidence type="ECO:0000256" key="6">
    <source>
        <dbReference type="ARBA" id="ARBA00022884"/>
    </source>
</evidence>
<dbReference type="HOGENOM" id="CLU_164851_4_2_9"/>
<organism evidence="9 10">
    <name type="scientific">Selenomonas ruminantium subsp. lactilytica (strain NBRC 103574 / TAM6421)</name>
    <dbReference type="NCBI Taxonomy" id="927704"/>
    <lineage>
        <taxon>Bacteria</taxon>
        <taxon>Bacillati</taxon>
        <taxon>Bacillota</taxon>
        <taxon>Negativicutes</taxon>
        <taxon>Selenomonadales</taxon>
        <taxon>Selenomonadaceae</taxon>
        <taxon>Selenomonas</taxon>
    </lineage>
</organism>
<keyword evidence="6" id="KW-0694">RNA-binding</keyword>
<sequence>MKPKDLLKILEADGWQVERIRGSHHILKHPTKPGRPVIPMHNKDMKPGTFNSILKQAGIK</sequence>
<dbReference type="Pfam" id="PF07927">
    <property type="entry name" value="HicA_toxin"/>
    <property type="match status" value="1"/>
</dbReference>
<proteinExistence type="inferred from homology"/>
<evidence type="ECO:0000313" key="9">
    <source>
        <dbReference type="EMBL" id="BAL82808.1"/>
    </source>
</evidence>
<evidence type="ECO:0000313" key="10">
    <source>
        <dbReference type="Proteomes" id="UP000007887"/>
    </source>
</evidence>
<evidence type="ECO:0000256" key="3">
    <source>
        <dbReference type="ARBA" id="ARBA00022722"/>
    </source>
</evidence>
<accession>I0GPX1</accession>
<evidence type="ECO:0000256" key="5">
    <source>
        <dbReference type="ARBA" id="ARBA00022801"/>
    </source>
</evidence>
<evidence type="ECO:0000256" key="7">
    <source>
        <dbReference type="ARBA" id="ARBA00023016"/>
    </source>
</evidence>
<keyword evidence="7" id="KW-0346">Stress response</keyword>
<dbReference type="InterPro" id="IPR012933">
    <property type="entry name" value="HicA_mRNA_interferase"/>
</dbReference>
<evidence type="ECO:0000256" key="2">
    <source>
        <dbReference type="ARBA" id="ARBA00022649"/>
    </source>
</evidence>
<gene>
    <name evidence="9" type="ordered locus">SELR_11000</name>
</gene>
<keyword evidence="3" id="KW-0540">Nuclease</keyword>
<dbReference type="eggNOG" id="COG1724">
    <property type="taxonomic scope" value="Bacteria"/>
</dbReference>
<dbReference type="Proteomes" id="UP000007887">
    <property type="component" value="Chromosome"/>
</dbReference>
<keyword evidence="4" id="KW-0255">Endonuclease</keyword>
<dbReference type="GO" id="GO:0003729">
    <property type="term" value="F:mRNA binding"/>
    <property type="evidence" value="ECO:0007669"/>
    <property type="project" value="InterPro"/>
</dbReference>
<dbReference type="Gene3D" id="3.30.920.30">
    <property type="entry name" value="Hypothetical protein"/>
    <property type="match status" value="1"/>
</dbReference>
<comment type="similarity">
    <text evidence="1">Belongs to the HicA mRNA interferase family.</text>
</comment>
<evidence type="ECO:0000256" key="8">
    <source>
        <dbReference type="SAM" id="MobiDB-lite"/>
    </source>
</evidence>
<dbReference type="SUPFAM" id="SSF54786">
    <property type="entry name" value="YcfA/nrd intein domain"/>
    <property type="match status" value="1"/>
</dbReference>
<dbReference type="OrthoDB" id="9811409at2"/>
<dbReference type="InterPro" id="IPR038570">
    <property type="entry name" value="HicA_sf"/>
</dbReference>
<evidence type="ECO:0008006" key="11">
    <source>
        <dbReference type="Google" id="ProtNLM"/>
    </source>
</evidence>
<reference evidence="9 10" key="1">
    <citation type="submission" date="2011-10" db="EMBL/GenBank/DDBJ databases">
        <title>Whole genome sequence of Selenomonas ruminantium subsp. lactilytica TAM6421.</title>
        <authorList>
            <person name="Oguchi A."/>
            <person name="Ankai A."/>
            <person name="Kaneko J."/>
            <person name="Yamada-Narita S."/>
            <person name="Fukui S."/>
            <person name="Takahashi M."/>
            <person name="Onodera T."/>
            <person name="Kojima S."/>
            <person name="Fushimi T."/>
            <person name="Abe N."/>
            <person name="Kamio Y."/>
            <person name="Yamazaki S."/>
            <person name="Fujita N."/>
        </authorList>
    </citation>
    <scope>NUCLEOTIDE SEQUENCE [LARGE SCALE GENOMIC DNA]</scope>
    <source>
        <strain evidence="10">NBRC 103574 / TAM6421</strain>
    </source>
</reference>
<keyword evidence="2" id="KW-1277">Toxin-antitoxin system</keyword>
<dbReference type="GO" id="GO:0004519">
    <property type="term" value="F:endonuclease activity"/>
    <property type="evidence" value="ECO:0007669"/>
    <property type="project" value="UniProtKB-KW"/>
</dbReference>
<dbReference type="PANTHER" id="PTHR34873:SF3">
    <property type="entry name" value="ADDICTION MODULE TOXIN, HICA FAMILY"/>
    <property type="match status" value="1"/>
</dbReference>
<dbReference type="PATRIC" id="fig|927704.6.peg.1132"/>
<dbReference type="AlphaFoldDB" id="I0GPX1"/>
<dbReference type="EMBL" id="AP012292">
    <property type="protein sequence ID" value="BAL82808.1"/>
    <property type="molecule type" value="Genomic_DNA"/>
</dbReference>
<evidence type="ECO:0000256" key="4">
    <source>
        <dbReference type="ARBA" id="ARBA00022759"/>
    </source>
</evidence>
<dbReference type="PANTHER" id="PTHR34873">
    <property type="entry name" value="SSR1766 PROTEIN"/>
    <property type="match status" value="1"/>
</dbReference>
<feature type="region of interest" description="Disordered" evidence="8">
    <location>
        <begin position="26"/>
        <end position="51"/>
    </location>
</feature>
<dbReference type="GO" id="GO:0016787">
    <property type="term" value="F:hydrolase activity"/>
    <property type="evidence" value="ECO:0007669"/>
    <property type="project" value="UniProtKB-KW"/>
</dbReference>
<protein>
    <recommendedName>
        <fullName evidence="11">HicA toxin of toxin-antitoxin</fullName>
    </recommendedName>
</protein>
<name>I0GPX1_SELRL</name>